<evidence type="ECO:0000256" key="5">
    <source>
        <dbReference type="ARBA" id="ARBA00023277"/>
    </source>
</evidence>
<proteinExistence type="predicted"/>
<evidence type="ECO:0000256" key="3">
    <source>
        <dbReference type="ARBA" id="ARBA00022801"/>
    </source>
</evidence>
<evidence type="ECO:0000256" key="2">
    <source>
        <dbReference type="ARBA" id="ARBA00022723"/>
    </source>
</evidence>
<dbReference type="AlphaFoldDB" id="A0A1H9T8S5"/>
<dbReference type="GO" id="GO:0046872">
    <property type="term" value="F:metal ion binding"/>
    <property type="evidence" value="ECO:0007669"/>
    <property type="project" value="UniProtKB-KW"/>
</dbReference>
<sequence length="249" mass="28159">MINLLVRADDLGYSEGINYGIAKSVKDGIVKSVGIMTNMPTVVHGIDLLEGTDVCYGQHTNICIGKPLTDPSLIPSITDKNGEFIRSSEFRRTKEDFVVLDEVILEIEAQYKRFIELIGEPPRYFEGHAVASNNFFKGLKIVAEKYGLKYSPFSIGKEPVRIGNKDVFITMESLDPSYVPINTLEKIVENAQKDEYHMFITHPGYLDNYILKNSSLTIPRTLEVDMLCEPKTKEWLNQLGVELITYDDL</sequence>
<dbReference type="CDD" id="cd10805">
    <property type="entry name" value="YdjC_like_1"/>
    <property type="match status" value="1"/>
</dbReference>
<evidence type="ECO:0000313" key="7">
    <source>
        <dbReference type="Proteomes" id="UP000199687"/>
    </source>
</evidence>
<keyword evidence="5" id="KW-0119">Carbohydrate metabolism</keyword>
<dbReference type="Gene3D" id="3.20.20.370">
    <property type="entry name" value="Glycoside hydrolase/deacetylase"/>
    <property type="match status" value="1"/>
</dbReference>
<dbReference type="PANTHER" id="PTHR31609:SF1">
    <property type="entry name" value="CARBOHYDRATE DEACETYLASE"/>
    <property type="match status" value="1"/>
</dbReference>
<protein>
    <submittedName>
        <fullName evidence="6">Predicted glycoside hydrolase or deacetylase ChbG, UPF0249 family</fullName>
    </submittedName>
</protein>
<keyword evidence="2" id="KW-0479">Metal-binding</keyword>
<dbReference type="PANTHER" id="PTHR31609">
    <property type="entry name" value="YDJC DEACETYLASE FAMILY MEMBER"/>
    <property type="match status" value="1"/>
</dbReference>
<gene>
    <name evidence="6" type="ORF">SAMN04487944_11346</name>
</gene>
<dbReference type="GO" id="GO:0005975">
    <property type="term" value="P:carbohydrate metabolic process"/>
    <property type="evidence" value="ECO:0007669"/>
    <property type="project" value="InterPro"/>
</dbReference>
<dbReference type="SUPFAM" id="SSF88713">
    <property type="entry name" value="Glycoside hydrolase/deacetylase"/>
    <property type="match status" value="1"/>
</dbReference>
<dbReference type="InterPro" id="IPR006879">
    <property type="entry name" value="YdjC-like"/>
</dbReference>
<dbReference type="Proteomes" id="UP000199687">
    <property type="component" value="Unassembled WGS sequence"/>
</dbReference>
<evidence type="ECO:0000256" key="4">
    <source>
        <dbReference type="ARBA" id="ARBA00022842"/>
    </source>
</evidence>
<accession>A0A1H9T8S5</accession>
<organism evidence="6 7">
    <name type="scientific">Gracilibacillus ureilyticus</name>
    <dbReference type="NCBI Taxonomy" id="531814"/>
    <lineage>
        <taxon>Bacteria</taxon>
        <taxon>Bacillati</taxon>
        <taxon>Bacillota</taxon>
        <taxon>Bacilli</taxon>
        <taxon>Bacillales</taxon>
        <taxon>Bacillaceae</taxon>
        <taxon>Gracilibacillus</taxon>
    </lineage>
</organism>
<dbReference type="GO" id="GO:0016787">
    <property type="term" value="F:hydrolase activity"/>
    <property type="evidence" value="ECO:0007669"/>
    <property type="project" value="UniProtKB-KW"/>
</dbReference>
<dbReference type="STRING" id="531814.SAMN04487944_11346"/>
<evidence type="ECO:0000256" key="1">
    <source>
        <dbReference type="ARBA" id="ARBA00001946"/>
    </source>
</evidence>
<dbReference type="Pfam" id="PF04794">
    <property type="entry name" value="YdjC"/>
    <property type="match status" value="1"/>
</dbReference>
<evidence type="ECO:0000313" key="6">
    <source>
        <dbReference type="EMBL" id="SER93670.1"/>
    </source>
</evidence>
<reference evidence="6 7" key="1">
    <citation type="submission" date="2016-10" db="EMBL/GenBank/DDBJ databases">
        <authorList>
            <person name="de Groot N.N."/>
        </authorList>
    </citation>
    <scope>NUCLEOTIDE SEQUENCE [LARGE SCALE GENOMIC DNA]</scope>
    <source>
        <strain evidence="6 7">CGMCC 1.7727</strain>
    </source>
</reference>
<keyword evidence="7" id="KW-1185">Reference proteome</keyword>
<dbReference type="EMBL" id="FOGL01000013">
    <property type="protein sequence ID" value="SER93670.1"/>
    <property type="molecule type" value="Genomic_DNA"/>
</dbReference>
<keyword evidence="4" id="KW-0460">Magnesium</keyword>
<name>A0A1H9T8S5_9BACI</name>
<dbReference type="InterPro" id="IPR011330">
    <property type="entry name" value="Glyco_hydro/deAcase_b/a-brl"/>
</dbReference>
<dbReference type="GO" id="GO:0019213">
    <property type="term" value="F:deacetylase activity"/>
    <property type="evidence" value="ECO:0007669"/>
    <property type="project" value="TreeGrafter"/>
</dbReference>
<dbReference type="RefSeq" id="WP_089741715.1">
    <property type="nucleotide sequence ID" value="NZ_FOGL01000013.1"/>
</dbReference>
<dbReference type="OrthoDB" id="9774177at2"/>
<keyword evidence="3 6" id="KW-0378">Hydrolase</keyword>
<comment type="cofactor">
    <cofactor evidence="1">
        <name>Mg(2+)</name>
        <dbReference type="ChEBI" id="CHEBI:18420"/>
    </cofactor>
</comment>